<name>A0A8J6HX63_TENMO</name>
<gene>
    <name evidence="3" type="ORF">GEV33_000609</name>
</gene>
<dbReference type="EMBL" id="JABDTM020003813">
    <property type="protein sequence ID" value="KAH0822182.1"/>
    <property type="molecule type" value="Genomic_DNA"/>
</dbReference>
<dbReference type="Proteomes" id="UP000719412">
    <property type="component" value="Unassembled WGS sequence"/>
</dbReference>
<evidence type="ECO:0000256" key="2">
    <source>
        <dbReference type="SAM" id="Phobius"/>
    </source>
</evidence>
<dbReference type="CDD" id="cd12087">
    <property type="entry name" value="TM_EGFR-like"/>
    <property type="match status" value="1"/>
</dbReference>
<evidence type="ECO:0000313" key="4">
    <source>
        <dbReference type="Proteomes" id="UP000719412"/>
    </source>
</evidence>
<evidence type="ECO:0000256" key="1">
    <source>
        <dbReference type="SAM" id="MobiDB-lite"/>
    </source>
</evidence>
<reference evidence="3" key="2">
    <citation type="submission" date="2021-08" db="EMBL/GenBank/DDBJ databases">
        <authorList>
            <person name="Eriksson T."/>
        </authorList>
    </citation>
    <scope>NUCLEOTIDE SEQUENCE</scope>
    <source>
        <strain evidence="3">Stoneville</strain>
        <tissue evidence="3">Whole head</tissue>
    </source>
</reference>
<keyword evidence="2" id="KW-0472">Membrane</keyword>
<keyword evidence="2" id="KW-1133">Transmembrane helix</keyword>
<accession>A0A8J6HX63</accession>
<keyword evidence="2" id="KW-0812">Transmembrane</keyword>
<sequence length="340" mass="37783">METTTSSTPSTTTPSTTTAIATTTTTTTTSTTTMPTTTTTTPVVPTTPKYPEKVPIRCEDYSTNDTLPNGTSAYVVHVRNSSITMEFSLQENEPDGVKYLLRFKGDVSNEVQLWYDSSRTLIGCASNLSENGPIAINLAHHTTYVFCLLRGTEDTVSPYDCTGLRVPPPLGDQTWLANNTKIPLICALCGSLLAAIIISGLIVFYCIRQHPSWIKGNKRVIIVESEAADAIVMPRTYYDEVAYRPPSLNSYSNGYLTPKYHGIYDQRVRRGLKTVSENIAFVPTTSGRGRMRRSHYRRRTRLEHVTQAFDDHLYEAPPLPPNHPSGRWANDAMSLSYSRV</sequence>
<comment type="caution">
    <text evidence="3">The sequence shown here is derived from an EMBL/GenBank/DDBJ whole genome shotgun (WGS) entry which is preliminary data.</text>
</comment>
<reference evidence="3" key="1">
    <citation type="journal article" date="2020" name="J Insects Food Feed">
        <title>The yellow mealworm (Tenebrio molitor) genome: a resource for the emerging insects as food and feed industry.</title>
        <authorList>
            <person name="Eriksson T."/>
            <person name="Andere A."/>
            <person name="Kelstrup H."/>
            <person name="Emery V."/>
            <person name="Picard C."/>
        </authorList>
    </citation>
    <scope>NUCLEOTIDE SEQUENCE</scope>
    <source>
        <strain evidence="3">Stoneville</strain>
        <tissue evidence="3">Whole head</tissue>
    </source>
</reference>
<organism evidence="3 4">
    <name type="scientific">Tenebrio molitor</name>
    <name type="common">Yellow mealworm beetle</name>
    <dbReference type="NCBI Taxonomy" id="7067"/>
    <lineage>
        <taxon>Eukaryota</taxon>
        <taxon>Metazoa</taxon>
        <taxon>Ecdysozoa</taxon>
        <taxon>Arthropoda</taxon>
        <taxon>Hexapoda</taxon>
        <taxon>Insecta</taxon>
        <taxon>Pterygota</taxon>
        <taxon>Neoptera</taxon>
        <taxon>Endopterygota</taxon>
        <taxon>Coleoptera</taxon>
        <taxon>Polyphaga</taxon>
        <taxon>Cucujiformia</taxon>
        <taxon>Tenebrionidae</taxon>
        <taxon>Tenebrio</taxon>
    </lineage>
</organism>
<proteinExistence type="predicted"/>
<feature type="compositionally biased region" description="Low complexity" evidence="1">
    <location>
        <begin position="1"/>
        <end position="47"/>
    </location>
</feature>
<feature type="region of interest" description="Disordered" evidence="1">
    <location>
        <begin position="1"/>
        <end position="51"/>
    </location>
</feature>
<feature type="transmembrane region" description="Helical" evidence="2">
    <location>
        <begin position="182"/>
        <end position="207"/>
    </location>
</feature>
<dbReference type="AlphaFoldDB" id="A0A8J6HX63"/>
<evidence type="ECO:0000313" key="3">
    <source>
        <dbReference type="EMBL" id="KAH0822182.1"/>
    </source>
</evidence>
<protein>
    <submittedName>
        <fullName evidence="3">Uncharacterized protein</fullName>
    </submittedName>
</protein>
<keyword evidence="4" id="KW-1185">Reference proteome</keyword>